<dbReference type="Gene3D" id="1.10.530.40">
    <property type="match status" value="1"/>
</dbReference>
<dbReference type="OrthoDB" id="5327667at2"/>
<keyword evidence="3" id="KW-0326">Glycosidase</keyword>
<evidence type="ECO:0000256" key="3">
    <source>
        <dbReference type="RuleBase" id="RU003788"/>
    </source>
</evidence>
<dbReference type="EMBL" id="PQGA01000002">
    <property type="protein sequence ID" value="POR54630.1"/>
    <property type="molecule type" value="Genomic_DNA"/>
</dbReference>
<dbReference type="InterPro" id="IPR002196">
    <property type="entry name" value="Glyco_hydro_24"/>
</dbReference>
<evidence type="ECO:0000313" key="5">
    <source>
        <dbReference type="Proteomes" id="UP000237381"/>
    </source>
</evidence>
<dbReference type="SUPFAM" id="SSF53955">
    <property type="entry name" value="Lysozyme-like"/>
    <property type="match status" value="1"/>
</dbReference>
<protein>
    <recommendedName>
        <fullName evidence="3">Lysozyme</fullName>
        <ecNumber evidence="3">3.2.1.17</ecNumber>
    </recommendedName>
</protein>
<dbReference type="PANTHER" id="PTHR38107">
    <property type="match status" value="1"/>
</dbReference>
<proteinExistence type="inferred from homology"/>
<dbReference type="GO" id="GO:0031640">
    <property type="term" value="P:killing of cells of another organism"/>
    <property type="evidence" value="ECO:0007669"/>
    <property type="project" value="UniProtKB-KW"/>
</dbReference>
<reference evidence="4 5" key="1">
    <citation type="submission" date="2018-01" db="EMBL/GenBank/DDBJ databases">
        <title>Genomic Encyclopedia of Type Strains, Phase III (KMG-III): the genomes of soil and plant-associated and newly described type strains.</title>
        <authorList>
            <person name="Whitman W."/>
        </authorList>
    </citation>
    <scope>NUCLEOTIDE SEQUENCE [LARGE SCALE GENOMIC DNA]</scope>
    <source>
        <strain evidence="4 5">JCM 18070</strain>
    </source>
</reference>
<name>A0A2S4MIR5_9BURK</name>
<keyword evidence="1 3" id="KW-0929">Antimicrobial</keyword>
<dbReference type="Proteomes" id="UP000237381">
    <property type="component" value="Unassembled WGS sequence"/>
</dbReference>
<dbReference type="GO" id="GO:0016998">
    <property type="term" value="P:cell wall macromolecule catabolic process"/>
    <property type="evidence" value="ECO:0007669"/>
    <property type="project" value="InterPro"/>
</dbReference>
<dbReference type="AlphaFoldDB" id="A0A2S4MIR5"/>
<evidence type="ECO:0000256" key="2">
    <source>
        <dbReference type="ARBA" id="ARBA00022638"/>
    </source>
</evidence>
<evidence type="ECO:0000256" key="1">
    <source>
        <dbReference type="ARBA" id="ARBA00022529"/>
    </source>
</evidence>
<sequence>MPDELVTAVTNTDPNSCAYVQTGRLCKPWKLSREGYTFMAVCESGVLNGKYNGLPVSDGFIVKVYDDGFGIPTVGLGHKVLPSDNLRIGDIITVDRARKFFEINLKDTESAINRDVMVALYQHEYDALVSTLFTSGPYPKQGDLWYPESRSQHLAGFLNHGEYDRMRDVIRTFVARRIPWRRRLEARLFECGNYDARH</sequence>
<dbReference type="InterPro" id="IPR051018">
    <property type="entry name" value="Bacteriophage_GH24"/>
</dbReference>
<accession>A0A2S4MIR5</accession>
<dbReference type="InterPro" id="IPR023346">
    <property type="entry name" value="Lysozyme-like_dom_sf"/>
</dbReference>
<organism evidence="4 5">
    <name type="scientific">Paraburkholderia eburnea</name>
    <dbReference type="NCBI Taxonomy" id="1189126"/>
    <lineage>
        <taxon>Bacteria</taxon>
        <taxon>Pseudomonadati</taxon>
        <taxon>Pseudomonadota</taxon>
        <taxon>Betaproteobacteria</taxon>
        <taxon>Burkholderiales</taxon>
        <taxon>Burkholderiaceae</taxon>
        <taxon>Paraburkholderia</taxon>
    </lineage>
</organism>
<keyword evidence="5" id="KW-1185">Reference proteome</keyword>
<dbReference type="RefSeq" id="WP_146055206.1">
    <property type="nucleotide sequence ID" value="NZ_PQGA01000002.1"/>
</dbReference>
<comment type="caution">
    <text evidence="4">The sequence shown here is derived from an EMBL/GenBank/DDBJ whole genome shotgun (WGS) entry which is preliminary data.</text>
</comment>
<dbReference type="GO" id="GO:0003796">
    <property type="term" value="F:lysozyme activity"/>
    <property type="evidence" value="ECO:0007669"/>
    <property type="project" value="UniProtKB-EC"/>
</dbReference>
<dbReference type="Pfam" id="PF00959">
    <property type="entry name" value="Phage_lysozyme"/>
    <property type="match status" value="1"/>
</dbReference>
<dbReference type="EC" id="3.2.1.17" evidence="3"/>
<dbReference type="InterPro" id="IPR023347">
    <property type="entry name" value="Lysozyme_dom_sf"/>
</dbReference>
<evidence type="ECO:0000313" key="4">
    <source>
        <dbReference type="EMBL" id="POR54630.1"/>
    </source>
</evidence>
<comment type="similarity">
    <text evidence="3">Belongs to the glycosyl hydrolase 24 family.</text>
</comment>
<dbReference type="PANTHER" id="PTHR38107:SF3">
    <property type="entry name" value="LYSOZYME RRRD-RELATED"/>
    <property type="match status" value="1"/>
</dbReference>
<dbReference type="GO" id="GO:0042742">
    <property type="term" value="P:defense response to bacterium"/>
    <property type="evidence" value="ECO:0007669"/>
    <property type="project" value="UniProtKB-KW"/>
</dbReference>
<keyword evidence="2 3" id="KW-0081">Bacteriolytic enzyme</keyword>
<keyword evidence="3" id="KW-0378">Hydrolase</keyword>
<gene>
    <name evidence="4" type="ORF">B0G62_102238</name>
</gene>
<dbReference type="GO" id="GO:0009253">
    <property type="term" value="P:peptidoglycan catabolic process"/>
    <property type="evidence" value="ECO:0007669"/>
    <property type="project" value="InterPro"/>
</dbReference>
<comment type="catalytic activity">
    <reaction evidence="3">
        <text>Hydrolysis of (1-&gt;4)-beta-linkages between N-acetylmuramic acid and N-acetyl-D-glucosamine residues in a peptidoglycan and between N-acetyl-D-glucosamine residues in chitodextrins.</text>
        <dbReference type="EC" id="3.2.1.17"/>
    </reaction>
</comment>